<dbReference type="InterPro" id="IPR036249">
    <property type="entry name" value="Thioredoxin-like_sf"/>
</dbReference>
<feature type="domain" description="Cytochrome C biogenesis protein transmembrane" evidence="8">
    <location>
        <begin position="175"/>
        <end position="386"/>
    </location>
</feature>
<evidence type="ECO:0000256" key="6">
    <source>
        <dbReference type="SAM" id="Phobius"/>
    </source>
</evidence>
<feature type="transmembrane region" description="Helical" evidence="6">
    <location>
        <begin position="332"/>
        <end position="352"/>
    </location>
</feature>
<organism evidence="9 10">
    <name type="scientific">Niabella yanshanensis</name>
    <dbReference type="NCBI Taxonomy" id="577386"/>
    <lineage>
        <taxon>Bacteria</taxon>
        <taxon>Pseudomonadati</taxon>
        <taxon>Bacteroidota</taxon>
        <taxon>Chitinophagia</taxon>
        <taxon>Chitinophagales</taxon>
        <taxon>Chitinophagaceae</taxon>
        <taxon>Niabella</taxon>
    </lineage>
</organism>
<keyword evidence="3" id="KW-0201">Cytochrome c-type biogenesis</keyword>
<keyword evidence="5 6" id="KW-0472">Membrane</keyword>
<sequence>MKRFLLSFWAVLSTLFLWAQDTTAVQLSVDQKRVNKDEVAITITAKTLKPGVALYALQKSPDDAVFSQVSFDSSLAGQLKGDLTEKGNIQSGLDSTLSLNVSYVTDSIQWIQTLNVAETDTLLVKGKATYMFKLGDEYPSVEKDFRLVVMPEAVKGENVTAAGKASGEENQSLLWIFVTAFAGGLLALLTPCVYSMIPVTVSFFTKRSKTKLEGRKNAVVYSLSIIFIFTFIGFLITLIWGPTALNDISTNWIFNLFIFLVFVVFGISFLGAFEITLPASWSNKADSRANASSFLGIFFMAMVLVVVSFSCTGPILGLLLPVIFKGGYAGPLIGFFGFSLALSIPFALFAFFPSWLNSLSKPGGWMNSIKVTLGFIELALALKFLSNADLAKNWRILDREIFIVLWIVIFLLLGLYLLGKLKFKHDDELPKNDFGIPYLSVTRLFFAIAAFSMVVYLTPGLWGAPLKGLGAFLPPMGTQDFNADDLPKGFDVSKLTAPASGRVTATPDNTLPHPVRFAEAMKKNEPDVVINNGMVTYFDYQEALEVARKLKKPLMLDFTGINCVNCRLMETQVWSDPEVMKLLKEDFVIASLFVDVHDETVMLPVAEQFYSEDLGKQVETLGDLNTHLQVSRFGSNSQPNYFFLDGKEERLLQDGYGYNPAKGVKEFKDWLLKAIETYKSR</sequence>
<dbReference type="SUPFAM" id="SSF52833">
    <property type="entry name" value="Thioredoxin-like"/>
    <property type="match status" value="1"/>
</dbReference>
<dbReference type="RefSeq" id="WP_114789698.1">
    <property type="nucleotide sequence ID" value="NZ_CP139960.1"/>
</dbReference>
<feature type="transmembrane region" description="Helical" evidence="6">
    <location>
        <begin position="218"/>
        <end position="240"/>
    </location>
</feature>
<keyword evidence="10" id="KW-1185">Reference proteome</keyword>
<gene>
    <name evidence="9" type="ORF">U0035_06420</name>
</gene>
<protein>
    <submittedName>
        <fullName evidence="9">Cytochrome c biogenesis protein CcdA</fullName>
    </submittedName>
</protein>
<name>A0ABZ0WC20_9BACT</name>
<evidence type="ECO:0000256" key="1">
    <source>
        <dbReference type="ARBA" id="ARBA00004141"/>
    </source>
</evidence>
<feature type="transmembrane region" description="Helical" evidence="6">
    <location>
        <begin position="294"/>
        <end position="320"/>
    </location>
</feature>
<keyword evidence="7" id="KW-0732">Signal</keyword>
<proteinExistence type="predicted"/>
<dbReference type="Gene3D" id="3.40.30.10">
    <property type="entry name" value="Glutaredoxin"/>
    <property type="match status" value="1"/>
</dbReference>
<evidence type="ECO:0000256" key="7">
    <source>
        <dbReference type="SAM" id="SignalP"/>
    </source>
</evidence>
<keyword evidence="4 6" id="KW-1133">Transmembrane helix</keyword>
<evidence type="ECO:0000313" key="9">
    <source>
        <dbReference type="EMBL" id="WQD39780.1"/>
    </source>
</evidence>
<dbReference type="Pfam" id="PF02683">
    <property type="entry name" value="DsbD_TM"/>
    <property type="match status" value="1"/>
</dbReference>
<evidence type="ECO:0000256" key="5">
    <source>
        <dbReference type="ARBA" id="ARBA00023136"/>
    </source>
</evidence>
<dbReference type="PANTHER" id="PTHR32234">
    <property type="entry name" value="THIOL:DISULFIDE INTERCHANGE PROTEIN DSBD"/>
    <property type="match status" value="1"/>
</dbReference>
<evidence type="ECO:0000256" key="3">
    <source>
        <dbReference type="ARBA" id="ARBA00022748"/>
    </source>
</evidence>
<evidence type="ECO:0000259" key="8">
    <source>
        <dbReference type="Pfam" id="PF02683"/>
    </source>
</evidence>
<dbReference type="EMBL" id="CP139960">
    <property type="protein sequence ID" value="WQD39780.1"/>
    <property type="molecule type" value="Genomic_DNA"/>
</dbReference>
<feature type="transmembrane region" description="Helical" evidence="6">
    <location>
        <begin position="252"/>
        <end position="273"/>
    </location>
</feature>
<feature type="transmembrane region" description="Helical" evidence="6">
    <location>
        <begin position="438"/>
        <end position="457"/>
    </location>
</feature>
<comment type="subcellular location">
    <subcellularLocation>
        <location evidence="1">Membrane</location>
        <topology evidence="1">Multi-pass membrane protein</topology>
    </subcellularLocation>
</comment>
<feature type="signal peptide" evidence="7">
    <location>
        <begin position="1"/>
        <end position="19"/>
    </location>
</feature>
<feature type="transmembrane region" description="Helical" evidence="6">
    <location>
        <begin position="173"/>
        <end position="197"/>
    </location>
</feature>
<dbReference type="InterPro" id="IPR003834">
    <property type="entry name" value="Cyt_c_assmbl_TM_dom"/>
</dbReference>
<dbReference type="Proteomes" id="UP001325680">
    <property type="component" value="Chromosome"/>
</dbReference>
<reference evidence="9 10" key="1">
    <citation type="submission" date="2023-12" db="EMBL/GenBank/DDBJ databases">
        <title>Genome sequencing and assembly of bacterial species from a model synthetic community.</title>
        <authorList>
            <person name="Hogle S.L."/>
        </authorList>
    </citation>
    <scope>NUCLEOTIDE SEQUENCE [LARGE SCALE GENOMIC DNA]</scope>
    <source>
        <strain evidence="9 10">HAMBI_3031</strain>
    </source>
</reference>
<evidence type="ECO:0000256" key="2">
    <source>
        <dbReference type="ARBA" id="ARBA00022692"/>
    </source>
</evidence>
<evidence type="ECO:0000313" key="10">
    <source>
        <dbReference type="Proteomes" id="UP001325680"/>
    </source>
</evidence>
<dbReference type="PANTHER" id="PTHR32234:SF0">
    <property type="entry name" value="THIOL:DISULFIDE INTERCHANGE PROTEIN DSBD"/>
    <property type="match status" value="1"/>
</dbReference>
<feature type="transmembrane region" description="Helical" evidence="6">
    <location>
        <begin position="401"/>
        <end position="418"/>
    </location>
</feature>
<evidence type="ECO:0000256" key="4">
    <source>
        <dbReference type="ARBA" id="ARBA00022989"/>
    </source>
</evidence>
<dbReference type="Pfam" id="PF13899">
    <property type="entry name" value="Thioredoxin_7"/>
    <property type="match status" value="1"/>
</dbReference>
<keyword evidence="2 6" id="KW-0812">Transmembrane</keyword>
<accession>A0ABZ0WC20</accession>
<feature type="chain" id="PRO_5046016776" evidence="7">
    <location>
        <begin position="20"/>
        <end position="681"/>
    </location>
</feature>